<sequence length="382" mass="43539">MRGGTTTWLYSATAMDLNIISSTHLHHIDAKDYIILGIPNDIYNSIDACKTTQAMWNRFTSVTGKSIESMYEHFSNLINYMDRHEVLPKQISINTKFLNSLQPEWSKYVTMVRLMHNLHDVEYDHLYDFLKQNEVNLNASRAKQAGKAHDPFALVVKTYACPSHSHSSPAYYVTHPSSVSDFDDDTQSYAYQGDPQCDDQEDKLTTAMMFLTRDITQRFSTSTKNHLITSSNTHNQAYVQDGRVDVQTKNVGNVGSARRNTSCNVGSLQTTAYCYNCKEKGYYARECPTPKVRDSNYFKQLLAKQDEAGIHLDEEQNDFLLADIKEHNTSCIMMAHIQIVANESDAEPSYDLDFVDKIQDPSSSFLEGLISKNNHEQSYHEQ</sequence>
<accession>A0ABQ5IVJ6</accession>
<dbReference type="Proteomes" id="UP001151760">
    <property type="component" value="Unassembled WGS sequence"/>
</dbReference>
<evidence type="ECO:0000259" key="2">
    <source>
        <dbReference type="PROSITE" id="PS50158"/>
    </source>
</evidence>
<evidence type="ECO:0000256" key="1">
    <source>
        <dbReference type="PROSITE-ProRule" id="PRU00047"/>
    </source>
</evidence>
<keyword evidence="1" id="KW-0479">Metal-binding</keyword>
<dbReference type="EMBL" id="BQNB010021196">
    <property type="protein sequence ID" value="GJU03891.1"/>
    <property type="molecule type" value="Genomic_DNA"/>
</dbReference>
<reference evidence="3" key="1">
    <citation type="journal article" date="2022" name="Int. J. Mol. Sci.">
        <title>Draft Genome of Tanacetum Coccineum: Genomic Comparison of Closely Related Tanacetum-Family Plants.</title>
        <authorList>
            <person name="Yamashiro T."/>
            <person name="Shiraishi A."/>
            <person name="Nakayama K."/>
            <person name="Satake H."/>
        </authorList>
    </citation>
    <scope>NUCLEOTIDE SEQUENCE</scope>
</reference>
<keyword evidence="1" id="KW-0863">Zinc-finger</keyword>
<proteinExistence type="predicted"/>
<dbReference type="Gene3D" id="4.10.60.10">
    <property type="entry name" value="Zinc finger, CCHC-type"/>
    <property type="match status" value="1"/>
</dbReference>
<dbReference type="InterPro" id="IPR001878">
    <property type="entry name" value="Znf_CCHC"/>
</dbReference>
<name>A0ABQ5IVJ6_9ASTR</name>
<comment type="caution">
    <text evidence="3">The sequence shown here is derived from an EMBL/GenBank/DDBJ whole genome shotgun (WGS) entry which is preliminary data.</text>
</comment>
<dbReference type="InterPro" id="IPR036875">
    <property type="entry name" value="Znf_CCHC_sf"/>
</dbReference>
<evidence type="ECO:0000313" key="3">
    <source>
        <dbReference type="EMBL" id="GJU03891.1"/>
    </source>
</evidence>
<dbReference type="SUPFAM" id="SSF57756">
    <property type="entry name" value="Retrovirus zinc finger-like domains"/>
    <property type="match status" value="1"/>
</dbReference>
<reference evidence="3" key="2">
    <citation type="submission" date="2022-01" db="EMBL/GenBank/DDBJ databases">
        <authorList>
            <person name="Yamashiro T."/>
            <person name="Shiraishi A."/>
            <person name="Satake H."/>
            <person name="Nakayama K."/>
        </authorList>
    </citation>
    <scope>NUCLEOTIDE SEQUENCE</scope>
</reference>
<feature type="domain" description="CCHC-type" evidence="2">
    <location>
        <begin position="274"/>
        <end position="288"/>
    </location>
</feature>
<keyword evidence="1" id="KW-0862">Zinc</keyword>
<organism evidence="3 4">
    <name type="scientific">Tanacetum coccineum</name>
    <dbReference type="NCBI Taxonomy" id="301880"/>
    <lineage>
        <taxon>Eukaryota</taxon>
        <taxon>Viridiplantae</taxon>
        <taxon>Streptophyta</taxon>
        <taxon>Embryophyta</taxon>
        <taxon>Tracheophyta</taxon>
        <taxon>Spermatophyta</taxon>
        <taxon>Magnoliopsida</taxon>
        <taxon>eudicotyledons</taxon>
        <taxon>Gunneridae</taxon>
        <taxon>Pentapetalae</taxon>
        <taxon>asterids</taxon>
        <taxon>campanulids</taxon>
        <taxon>Asterales</taxon>
        <taxon>Asteraceae</taxon>
        <taxon>Asteroideae</taxon>
        <taxon>Anthemideae</taxon>
        <taxon>Anthemidinae</taxon>
        <taxon>Tanacetum</taxon>
    </lineage>
</organism>
<keyword evidence="4" id="KW-1185">Reference proteome</keyword>
<gene>
    <name evidence="3" type="ORF">Tco_1114229</name>
</gene>
<protein>
    <submittedName>
        <fullName evidence="3">Integrase, catalytic region, zinc finger, CCHC-type containing protein</fullName>
    </submittedName>
</protein>
<evidence type="ECO:0000313" key="4">
    <source>
        <dbReference type="Proteomes" id="UP001151760"/>
    </source>
</evidence>
<dbReference type="PROSITE" id="PS50158">
    <property type="entry name" value="ZF_CCHC"/>
    <property type="match status" value="1"/>
</dbReference>